<dbReference type="PIRSF" id="PIRSF036625">
    <property type="entry name" value="GAF_ANTAR"/>
    <property type="match status" value="1"/>
</dbReference>
<dbReference type="InParanoid" id="A0A263D2K5"/>
<keyword evidence="5" id="KW-1185">Reference proteome</keyword>
<keyword evidence="1" id="KW-0805">Transcription regulation</keyword>
<dbReference type="SMART" id="SM00065">
    <property type="entry name" value="GAF"/>
    <property type="match status" value="1"/>
</dbReference>
<sequence length="261" mass="27608">MAASPSEPAAATADQAWDERLTQTFVGLADTLVDEFDLLDFLWSLVERSVYLLDVSEAGVVLADPGEGLRVAAASSERVQVLELLAVQASDGPCIDCVHTGRPVSSTDLAADAQRWPSFVPAALEAGFTSAQALPMRLRKQVIGVLTLLGDRSDGIGPRTAQLGQAMADIATIGILQQRAIGRSETVVEQLRTALNTRVIIEQAKGVIAAHSEQLDMEQAFAALRGYARAGNLRLTELARAVAEGRADVAAILAYAASRTS</sequence>
<dbReference type="Pfam" id="PF13185">
    <property type="entry name" value="GAF_2"/>
    <property type="match status" value="1"/>
</dbReference>
<gene>
    <name evidence="4" type="ORF">CFN78_19230</name>
</gene>
<reference evidence="4 5" key="1">
    <citation type="submission" date="2017-07" db="EMBL/GenBank/DDBJ databases">
        <title>Amycolatopsis antarcticus sp. nov., isolated from the surface of an Antarcticus brown macroalga.</title>
        <authorList>
            <person name="Wang J."/>
            <person name="Leiva S."/>
            <person name="Huang J."/>
            <person name="Huang Y."/>
        </authorList>
    </citation>
    <scope>NUCLEOTIDE SEQUENCE [LARGE SCALE GENOMIC DNA]</scope>
    <source>
        <strain evidence="4 5">AU-G6</strain>
    </source>
</reference>
<dbReference type="AlphaFoldDB" id="A0A263D2K5"/>
<dbReference type="SUPFAM" id="SSF55781">
    <property type="entry name" value="GAF domain-like"/>
    <property type="match status" value="1"/>
</dbReference>
<dbReference type="Gene3D" id="3.30.450.40">
    <property type="match status" value="1"/>
</dbReference>
<dbReference type="Gene3D" id="1.10.10.10">
    <property type="entry name" value="Winged helix-like DNA-binding domain superfamily/Winged helix DNA-binding domain"/>
    <property type="match status" value="1"/>
</dbReference>
<name>A0A263D2K5_9PSEU</name>
<dbReference type="SMART" id="SM01012">
    <property type="entry name" value="ANTAR"/>
    <property type="match status" value="1"/>
</dbReference>
<dbReference type="PROSITE" id="PS50921">
    <property type="entry name" value="ANTAR"/>
    <property type="match status" value="1"/>
</dbReference>
<dbReference type="Pfam" id="PF03861">
    <property type="entry name" value="ANTAR"/>
    <property type="match status" value="1"/>
</dbReference>
<comment type="caution">
    <text evidence="4">The sequence shown here is derived from an EMBL/GenBank/DDBJ whole genome shotgun (WGS) entry which is preliminary data.</text>
</comment>
<evidence type="ECO:0000256" key="2">
    <source>
        <dbReference type="ARBA" id="ARBA00023163"/>
    </source>
</evidence>
<dbReference type="RefSeq" id="WP_094864297.1">
    <property type="nucleotide sequence ID" value="NZ_NKYE01000012.1"/>
</dbReference>
<proteinExistence type="predicted"/>
<dbReference type="GO" id="GO:0003723">
    <property type="term" value="F:RNA binding"/>
    <property type="evidence" value="ECO:0007669"/>
    <property type="project" value="InterPro"/>
</dbReference>
<keyword evidence="2" id="KW-0804">Transcription</keyword>
<organism evidence="4 5">
    <name type="scientific">Amycolatopsis antarctica</name>
    <dbReference type="NCBI Taxonomy" id="1854586"/>
    <lineage>
        <taxon>Bacteria</taxon>
        <taxon>Bacillati</taxon>
        <taxon>Actinomycetota</taxon>
        <taxon>Actinomycetes</taxon>
        <taxon>Pseudonocardiales</taxon>
        <taxon>Pseudonocardiaceae</taxon>
        <taxon>Amycolatopsis</taxon>
    </lineage>
</organism>
<evidence type="ECO:0000313" key="5">
    <source>
        <dbReference type="Proteomes" id="UP000242444"/>
    </source>
</evidence>
<dbReference type="InterPro" id="IPR036388">
    <property type="entry name" value="WH-like_DNA-bd_sf"/>
</dbReference>
<dbReference type="InterPro" id="IPR029016">
    <property type="entry name" value="GAF-like_dom_sf"/>
</dbReference>
<dbReference type="InterPro" id="IPR003018">
    <property type="entry name" value="GAF"/>
</dbReference>
<dbReference type="OrthoDB" id="3683444at2"/>
<evidence type="ECO:0000256" key="1">
    <source>
        <dbReference type="ARBA" id="ARBA00023015"/>
    </source>
</evidence>
<accession>A0A263D2K5</accession>
<evidence type="ECO:0000313" key="4">
    <source>
        <dbReference type="EMBL" id="OZM71716.1"/>
    </source>
</evidence>
<protein>
    <submittedName>
        <fullName evidence="4">Transcriptional regulator</fullName>
    </submittedName>
</protein>
<dbReference type="InterPro" id="IPR012074">
    <property type="entry name" value="GAF_ANTAR"/>
</dbReference>
<dbReference type="EMBL" id="NKYE01000012">
    <property type="protein sequence ID" value="OZM71716.1"/>
    <property type="molecule type" value="Genomic_DNA"/>
</dbReference>
<dbReference type="Proteomes" id="UP000242444">
    <property type="component" value="Unassembled WGS sequence"/>
</dbReference>
<feature type="domain" description="ANTAR" evidence="3">
    <location>
        <begin position="181"/>
        <end position="243"/>
    </location>
</feature>
<evidence type="ECO:0000259" key="3">
    <source>
        <dbReference type="PROSITE" id="PS50921"/>
    </source>
</evidence>
<dbReference type="InterPro" id="IPR005561">
    <property type="entry name" value="ANTAR"/>
</dbReference>